<dbReference type="PANTHER" id="PTHR42107:SF1">
    <property type="entry name" value="WHIM1 DOMAIN-CONTAINING PROTEIN"/>
    <property type="match status" value="1"/>
</dbReference>
<feature type="compositionally biased region" description="Low complexity" evidence="3">
    <location>
        <begin position="1"/>
        <end position="11"/>
    </location>
</feature>
<feature type="compositionally biased region" description="Low complexity" evidence="3">
    <location>
        <begin position="407"/>
        <end position="424"/>
    </location>
</feature>
<dbReference type="PANTHER" id="PTHR42107">
    <property type="entry name" value="YALI0D24453P"/>
    <property type="match status" value="1"/>
</dbReference>
<comment type="subcellular location">
    <subcellularLocation>
        <location evidence="1">Nucleus</location>
    </subcellularLocation>
</comment>
<protein>
    <recommendedName>
        <fullName evidence="4">WHIM1 domain-containing protein</fullName>
    </recommendedName>
</protein>
<feature type="region of interest" description="Disordered" evidence="3">
    <location>
        <begin position="286"/>
        <end position="316"/>
    </location>
</feature>
<feature type="compositionally biased region" description="Acidic residues" evidence="3">
    <location>
        <begin position="435"/>
        <end position="486"/>
    </location>
</feature>
<comment type="caution">
    <text evidence="5">The sequence shown here is derived from an EMBL/GenBank/DDBJ whole genome shotgun (WGS) entry which is preliminary data.</text>
</comment>
<feature type="compositionally biased region" description="Polar residues" evidence="3">
    <location>
        <begin position="495"/>
        <end position="520"/>
    </location>
</feature>
<gene>
    <name evidence="5" type="ORF">WHR41_00600</name>
</gene>
<keyword evidence="2" id="KW-0539">Nucleus</keyword>
<proteinExistence type="predicted"/>
<dbReference type="InterPro" id="IPR028942">
    <property type="entry name" value="WHIM1_dom"/>
</dbReference>
<dbReference type="GO" id="GO:0005634">
    <property type="term" value="C:nucleus"/>
    <property type="evidence" value="ECO:0007669"/>
    <property type="project" value="UniProtKB-SubCell"/>
</dbReference>
<evidence type="ECO:0000259" key="4">
    <source>
        <dbReference type="Pfam" id="PF15612"/>
    </source>
</evidence>
<dbReference type="GeneID" id="96002044"/>
<evidence type="ECO:0000256" key="2">
    <source>
        <dbReference type="ARBA" id="ARBA00023242"/>
    </source>
</evidence>
<dbReference type="EMBL" id="JAAQHG020000002">
    <property type="protein sequence ID" value="KAL1590550.1"/>
    <property type="molecule type" value="Genomic_DNA"/>
</dbReference>
<dbReference type="AlphaFoldDB" id="A0AB34L0I1"/>
<evidence type="ECO:0000256" key="3">
    <source>
        <dbReference type="SAM" id="MobiDB-lite"/>
    </source>
</evidence>
<reference evidence="5 6" key="1">
    <citation type="journal article" date="2020" name="Microbiol. Resour. Announc.">
        <title>Draft Genome Sequence of a Cladosporium Species Isolated from the Mesophotic Ascidian Didemnum maculosum.</title>
        <authorList>
            <person name="Gioti A."/>
            <person name="Siaperas R."/>
            <person name="Nikolaivits E."/>
            <person name="Le Goff G."/>
            <person name="Ouazzani J."/>
            <person name="Kotoulas G."/>
            <person name="Topakas E."/>
        </authorList>
    </citation>
    <scope>NUCLEOTIDE SEQUENCE [LARGE SCALE GENOMIC DNA]</scope>
    <source>
        <strain evidence="5 6">TM138-S3</strain>
    </source>
</reference>
<evidence type="ECO:0000313" key="5">
    <source>
        <dbReference type="EMBL" id="KAL1590550.1"/>
    </source>
</evidence>
<feature type="region of interest" description="Disordered" evidence="3">
    <location>
        <begin position="330"/>
        <end position="602"/>
    </location>
</feature>
<name>A0AB34L0I1_9PEZI</name>
<keyword evidence="6" id="KW-1185">Reference proteome</keyword>
<accession>A0AB34L0I1</accession>
<feature type="compositionally biased region" description="Polar residues" evidence="3">
    <location>
        <begin position="530"/>
        <end position="547"/>
    </location>
</feature>
<sequence length="602" mass="66105">MSDSDSSGLSSAPEEEVKKLAPIFQRAKKATKAAAPPPKASPPRPKRAPSPPHEETLADNPDIAFIVMFRSRFSDHFPSKLAHVGPQDLERGVQEGVPSREVEGTLCALLGLVLNRKKPVEHGHYGRALEEAVSANKSQWPYKWKGLNPLHGGQDFNKMSPEKRLDLLRTLILWSLSSSDEISQRIKDSYKQARHADDENQPLSVQPWGRDGDKRRYFLIEGQDDTSFRIYRENHRYTRNAQWYNMGGSIEEIRVLAERLDKEDGTQAARTLGGRIVNAIGRFEQGEEKRRRREYRQARRAAFTRPEPGFSLYEGRTRGKRARYTYDEDDYDDTFSDATTNRRSNRQSGRSTPADIGPQYTNSGRQVRPRQGGEYGASLLSTQAASPDELGPGYSDDRDASDSEQPVRGGARAARATRGVVNGGSRLKKRKRVSDDDDDEGSLDDLSDDAPSGEEWDSQANDDADDAMPDADDESDELDEEEEDDAEPKSLVITLKTSSKPQTNGVASAPPSSDPQNADDSTAAGATKAEPSTSGLVDGSHTASTSLHPPEAEPKQTEYPTPTSTIAGVDKSLLGMAAKPQSSTLHQASEEKPADGAPTTEA</sequence>
<evidence type="ECO:0000256" key="1">
    <source>
        <dbReference type="ARBA" id="ARBA00004123"/>
    </source>
</evidence>
<dbReference type="Proteomes" id="UP000803884">
    <property type="component" value="Unassembled WGS sequence"/>
</dbReference>
<feature type="domain" description="WHIM1" evidence="4">
    <location>
        <begin position="143"/>
        <end position="179"/>
    </location>
</feature>
<organism evidence="5 6">
    <name type="scientific">Cladosporium halotolerans</name>
    <dbReference type="NCBI Taxonomy" id="1052096"/>
    <lineage>
        <taxon>Eukaryota</taxon>
        <taxon>Fungi</taxon>
        <taxon>Dikarya</taxon>
        <taxon>Ascomycota</taxon>
        <taxon>Pezizomycotina</taxon>
        <taxon>Dothideomycetes</taxon>
        <taxon>Dothideomycetidae</taxon>
        <taxon>Cladosporiales</taxon>
        <taxon>Cladosporiaceae</taxon>
        <taxon>Cladosporium</taxon>
    </lineage>
</organism>
<feature type="compositionally biased region" description="Pro residues" evidence="3">
    <location>
        <begin position="35"/>
        <end position="51"/>
    </location>
</feature>
<evidence type="ECO:0000313" key="6">
    <source>
        <dbReference type="Proteomes" id="UP000803884"/>
    </source>
</evidence>
<dbReference type="Pfam" id="PF15612">
    <property type="entry name" value="WHIM1"/>
    <property type="match status" value="1"/>
</dbReference>
<dbReference type="RefSeq" id="XP_069233655.1">
    <property type="nucleotide sequence ID" value="XM_069369206.1"/>
</dbReference>
<feature type="region of interest" description="Disordered" evidence="3">
    <location>
        <begin position="1"/>
        <end position="59"/>
    </location>
</feature>